<evidence type="ECO:0000256" key="2">
    <source>
        <dbReference type="ARBA" id="ARBA00022729"/>
    </source>
</evidence>
<organism evidence="5 6">
    <name type="scientific">Sediminicola luteus</name>
    <dbReference type="NCBI Taxonomy" id="319238"/>
    <lineage>
        <taxon>Bacteria</taxon>
        <taxon>Pseudomonadati</taxon>
        <taxon>Bacteroidota</taxon>
        <taxon>Flavobacteriia</taxon>
        <taxon>Flavobacteriales</taxon>
        <taxon>Flavobacteriaceae</taxon>
        <taxon>Sediminicola</taxon>
    </lineage>
</organism>
<dbReference type="GO" id="GO:0016787">
    <property type="term" value="F:hydrolase activity"/>
    <property type="evidence" value="ECO:0007669"/>
    <property type="project" value="UniProtKB-KW"/>
</dbReference>
<feature type="domain" description="Glycosyl hydrolase family 13 catalytic" evidence="4">
    <location>
        <begin position="384"/>
        <end position="753"/>
    </location>
</feature>
<evidence type="ECO:0000256" key="3">
    <source>
        <dbReference type="SAM" id="SignalP"/>
    </source>
</evidence>
<dbReference type="CDD" id="cd11350">
    <property type="entry name" value="AmyAc_4"/>
    <property type="match status" value="1"/>
</dbReference>
<keyword evidence="2 3" id="KW-0732">Signal</keyword>
<dbReference type="SUPFAM" id="SSF51445">
    <property type="entry name" value="(Trans)glycosidases"/>
    <property type="match status" value="1"/>
</dbReference>
<dbReference type="Gene3D" id="2.60.40.10">
    <property type="entry name" value="Immunoglobulins"/>
    <property type="match status" value="1"/>
</dbReference>
<sequence>MKKLLLLFLLLNHFMFSWAQQQNVTVSVSPEVFNESDVVTLTFNGNSIDESALGISANSLYLWSWSFDLNDTNIMDCPTNGQWTDSNEANKLTYNSSTDKYSISFTPTSFYNRTGIGKIGFLVKAKDGTGDKKSQDITHEVGAFQLDLTAPLEETTLINQGEAITISASTSLAADFTLKANGTIINTSSSTATNYSYNHTVTENTNFVLEATDGTTILSETFKALINPTVIEQALPAGMLDGINLDPIDNTKATLVLYAPEKEFVHLIGDFNNWEIENTYLLKKDTGKNRFWIELNGLTPQKNHLYQYLVEYEINIADPYSTIILDPYNDQYINSTTFPNLPAYPAGKTTEAVTLLRTGDAPYSWSNESLNFTKPPKTDLVIYEILIRDFDELHSFDALRARLDYLQSLGINAIELMPVSEYDGNESWGYNPSFHMALDKYYGNPEALKQLVDECHKRGMAVILDVVYNHASGQNPYYRLWNDSNGGTGGKATADNPFFNISAKHSYSVFNDYNHQSQATKDYVNRTLRYWIEEFKIDGMRWDLTKGFTQNCSESDENCTNTLQQDRVTVLQGYADTQWSVDPNLLVIFEHLGGIQEEQLWANYRIDEGKGIMLWNKQTGPYNEASMGYHQSGVSNFSGVSYKTKGFGLPAAVSYMESHDEERLMYKNLNFGNSNENYSTKDLNTALERMQAAGAFFFTVPGPKMIWQFGELGYDVSIDQNGRTGNKPIRWEYYDKPERKAIYDLWSKLIDLKVNEPIFETTDFSLNTSATTGLKSIHLTLPSALEGEIKYVTVIGNFGLTQQAIDPEFQQTGVWYEFLNNNLKYHVDNKTAPITLAPGEFRIYGDQPSSLFPNDNLPDNDNDGVIDSDDICPDTPFGDQVNVSGCTVFSLPTSNFNIATYSETCRSSDNGQITIEALESYTYTASLSGPKTEVISFTDTVQFSDLEAGNYSICITLAEEPTYNQCFNVTISEPEDLSVSSKVDISGKLITLDLKGGHSYTVQLNDKTYTTTQDQLTLELNQEVNSLSVKTDKDCQGHYEETIVLHDTITIYPNPITNNELFYVLGSSFQSPSGIAIYNTQGLLVYAKTATQDKGIGRLELDHLSSGLYILKITNKNESQVFKILKK</sequence>
<comment type="caution">
    <text evidence="5">The sequence shown here is derived from an EMBL/GenBank/DDBJ whole genome shotgun (WGS) entry which is preliminary data.</text>
</comment>
<feature type="chain" id="PRO_5045218302" evidence="3">
    <location>
        <begin position="20"/>
        <end position="1127"/>
    </location>
</feature>
<protein>
    <submittedName>
        <fullName evidence="5">Alpha-amylase family glycosyl hydrolase</fullName>
    </submittedName>
</protein>
<evidence type="ECO:0000313" key="6">
    <source>
        <dbReference type="Proteomes" id="UP001549773"/>
    </source>
</evidence>
<dbReference type="PANTHER" id="PTHR43002">
    <property type="entry name" value="GLYCOGEN DEBRANCHING ENZYME"/>
    <property type="match status" value="1"/>
</dbReference>
<dbReference type="SUPFAM" id="SSF81296">
    <property type="entry name" value="E set domains"/>
    <property type="match status" value="1"/>
</dbReference>
<reference evidence="5 6" key="1">
    <citation type="submission" date="2024-07" db="EMBL/GenBank/DDBJ databases">
        <title>The genome sequence of type strain Sediminicola luteus GDMCC 1.2596T.</title>
        <authorList>
            <person name="Liu Y."/>
        </authorList>
    </citation>
    <scope>NUCLEOTIDE SEQUENCE [LARGE SCALE GENOMIC DNA]</scope>
    <source>
        <strain evidence="5 6">GDMCC 1.2596</strain>
    </source>
</reference>
<dbReference type="SMART" id="SM00642">
    <property type="entry name" value="Aamy"/>
    <property type="match status" value="1"/>
</dbReference>
<dbReference type="Gene3D" id="3.20.20.80">
    <property type="entry name" value="Glycosidases"/>
    <property type="match status" value="1"/>
</dbReference>
<dbReference type="Proteomes" id="UP001549773">
    <property type="component" value="Unassembled WGS sequence"/>
</dbReference>
<dbReference type="InterPro" id="IPR013783">
    <property type="entry name" value="Ig-like_fold"/>
</dbReference>
<dbReference type="Pfam" id="PF02922">
    <property type="entry name" value="CBM_48"/>
    <property type="match status" value="1"/>
</dbReference>
<dbReference type="InterPro" id="IPR006047">
    <property type="entry name" value="GH13_cat_dom"/>
</dbReference>
<dbReference type="InterPro" id="IPR017853">
    <property type="entry name" value="GH"/>
</dbReference>
<dbReference type="NCBIfam" id="TIGR04183">
    <property type="entry name" value="Por_Secre_tail"/>
    <property type="match status" value="1"/>
</dbReference>
<dbReference type="Pfam" id="PF18962">
    <property type="entry name" value="Por_Secre_tail"/>
    <property type="match status" value="1"/>
</dbReference>
<dbReference type="InterPro" id="IPR004193">
    <property type="entry name" value="Glyco_hydro_13_N"/>
</dbReference>
<dbReference type="Pfam" id="PF00128">
    <property type="entry name" value="Alpha-amylase"/>
    <property type="match status" value="1"/>
</dbReference>
<keyword evidence="6" id="KW-1185">Reference proteome</keyword>
<evidence type="ECO:0000256" key="1">
    <source>
        <dbReference type="ARBA" id="ARBA00008061"/>
    </source>
</evidence>
<dbReference type="InterPro" id="IPR014756">
    <property type="entry name" value="Ig_E-set"/>
</dbReference>
<dbReference type="InterPro" id="IPR028974">
    <property type="entry name" value="TSP_type-3_rpt"/>
</dbReference>
<comment type="similarity">
    <text evidence="1">Belongs to the glycosyl hydrolase 13 family.</text>
</comment>
<keyword evidence="5" id="KW-0378">Hydrolase</keyword>
<proteinExistence type="inferred from homology"/>
<evidence type="ECO:0000259" key="4">
    <source>
        <dbReference type="SMART" id="SM00642"/>
    </source>
</evidence>
<gene>
    <name evidence="5" type="ORF">ABXZ32_09555</name>
</gene>
<name>A0ABV2TXN3_9FLAO</name>
<feature type="signal peptide" evidence="3">
    <location>
        <begin position="1"/>
        <end position="19"/>
    </location>
</feature>
<dbReference type="EMBL" id="JBEWYP010000004">
    <property type="protein sequence ID" value="MET7029642.1"/>
    <property type="molecule type" value="Genomic_DNA"/>
</dbReference>
<accession>A0ABV2TXN3</accession>
<dbReference type="SUPFAM" id="SSF103647">
    <property type="entry name" value="TSP type-3 repeat"/>
    <property type="match status" value="1"/>
</dbReference>
<dbReference type="RefSeq" id="WP_354618452.1">
    <property type="nucleotide sequence ID" value="NZ_JBEWYP010000004.1"/>
</dbReference>
<evidence type="ECO:0000313" key="5">
    <source>
        <dbReference type="EMBL" id="MET7029642.1"/>
    </source>
</evidence>
<dbReference type="InterPro" id="IPR026444">
    <property type="entry name" value="Secre_tail"/>
</dbReference>